<gene>
    <name evidence="1" type="ORF">PSTG_20096</name>
</gene>
<dbReference type="Proteomes" id="UP000054564">
    <property type="component" value="Unassembled WGS sequence"/>
</dbReference>
<dbReference type="AlphaFoldDB" id="A0A0L0UHI6"/>
<proteinExistence type="predicted"/>
<keyword evidence="2" id="KW-1185">Reference proteome</keyword>
<reference evidence="2" key="1">
    <citation type="submission" date="2014-03" db="EMBL/GenBank/DDBJ databases">
        <title>The Genome Sequence of Puccinia striiformis f. sp. tritici PST-78.</title>
        <authorList>
            <consortium name="The Broad Institute Genome Sequencing Platform"/>
            <person name="Cuomo C."/>
            <person name="Hulbert S."/>
            <person name="Chen X."/>
            <person name="Walker B."/>
            <person name="Young S.K."/>
            <person name="Zeng Q."/>
            <person name="Gargeya S."/>
            <person name="Fitzgerald M."/>
            <person name="Haas B."/>
            <person name="Abouelleil A."/>
            <person name="Alvarado L."/>
            <person name="Arachchi H.M."/>
            <person name="Berlin A.M."/>
            <person name="Chapman S.B."/>
            <person name="Goldberg J."/>
            <person name="Griggs A."/>
            <person name="Gujja S."/>
            <person name="Hansen M."/>
            <person name="Howarth C."/>
            <person name="Imamovic A."/>
            <person name="Larimer J."/>
            <person name="McCowan C."/>
            <person name="Montmayeur A."/>
            <person name="Murphy C."/>
            <person name="Neiman D."/>
            <person name="Pearson M."/>
            <person name="Priest M."/>
            <person name="Roberts A."/>
            <person name="Saif S."/>
            <person name="Shea T."/>
            <person name="Sisk P."/>
            <person name="Sykes S."/>
            <person name="Wortman J."/>
            <person name="Nusbaum C."/>
            <person name="Birren B."/>
        </authorList>
    </citation>
    <scope>NUCLEOTIDE SEQUENCE [LARGE SCALE GENOMIC DNA]</scope>
    <source>
        <strain evidence="2">race PST-78</strain>
    </source>
</reference>
<sequence length="106" mass="11050">MAAADGAESKGRTEVGLGSRCLGRCALDAAASVTKLISEPESIRARKRTPLMTKSMMRRGMMGAGTYSASLVKRSSSLIASKAWTETGSNAGAMLSPKIPATEAER</sequence>
<organism evidence="1 2">
    <name type="scientific">Puccinia striiformis f. sp. tritici PST-78</name>
    <dbReference type="NCBI Taxonomy" id="1165861"/>
    <lineage>
        <taxon>Eukaryota</taxon>
        <taxon>Fungi</taxon>
        <taxon>Dikarya</taxon>
        <taxon>Basidiomycota</taxon>
        <taxon>Pucciniomycotina</taxon>
        <taxon>Pucciniomycetes</taxon>
        <taxon>Pucciniales</taxon>
        <taxon>Pucciniaceae</taxon>
        <taxon>Puccinia</taxon>
    </lineage>
</organism>
<protein>
    <submittedName>
        <fullName evidence="1">Uncharacterized protein</fullName>
    </submittedName>
</protein>
<accession>A0A0L0UHI6</accession>
<comment type="caution">
    <text evidence="1">The sequence shown here is derived from an EMBL/GenBank/DDBJ whole genome shotgun (WGS) entry which is preliminary data.</text>
</comment>
<evidence type="ECO:0000313" key="1">
    <source>
        <dbReference type="EMBL" id="KNE86542.1"/>
    </source>
</evidence>
<dbReference type="EMBL" id="AJIL01009203">
    <property type="protein sequence ID" value="KNE86542.1"/>
    <property type="molecule type" value="Genomic_DNA"/>
</dbReference>
<evidence type="ECO:0000313" key="2">
    <source>
        <dbReference type="Proteomes" id="UP000054564"/>
    </source>
</evidence>
<name>A0A0L0UHI6_9BASI</name>